<accession>A0A0H5Q1F8</accession>
<organism evidence="2">
    <name type="scientific">uncultured prokaryote</name>
    <dbReference type="NCBI Taxonomy" id="198431"/>
    <lineage>
        <taxon>unclassified sequences</taxon>
        <taxon>environmental samples</taxon>
    </lineage>
</organism>
<name>A0A0H5Q1F8_9ZZZZ</name>
<keyword evidence="2" id="KW-0614">Plasmid</keyword>
<evidence type="ECO:0000313" key="2">
    <source>
        <dbReference type="EMBL" id="CRY95693.1"/>
    </source>
</evidence>
<sequence length="135" mass="14343">MPRITITVSDETLAAIDDFSAHIGKSRSIACSSVLDMVAPMFEYLKTTYDLVKTGDQKGVSELVDSLGNLLDETSAQFESMKADFSGVSGRANPRSCNNGGQVSPTDIQNPTQPAVFVTKIPSDTPPEDKGGQDA</sequence>
<feature type="region of interest" description="Disordered" evidence="1">
    <location>
        <begin position="86"/>
        <end position="113"/>
    </location>
</feature>
<proteinExistence type="predicted"/>
<dbReference type="AlphaFoldDB" id="A0A0H5Q1F8"/>
<geneLocation type="plasmid" evidence="2">
    <name>pRGRH0732</name>
</geneLocation>
<feature type="compositionally biased region" description="Polar residues" evidence="1">
    <location>
        <begin position="95"/>
        <end position="113"/>
    </location>
</feature>
<dbReference type="EMBL" id="LN853344">
    <property type="protein sequence ID" value="CRY95693.1"/>
    <property type="molecule type" value="Genomic_DNA"/>
</dbReference>
<reference evidence="2" key="2">
    <citation type="submission" date="2015-07" db="EMBL/GenBank/DDBJ databases">
        <title>Plasmids, circular viruses and viroids from rat gut.</title>
        <authorList>
            <person name="Jorgensen T.J."/>
            <person name="Hansen M.A."/>
            <person name="Xu Z."/>
            <person name="Tabak M.A."/>
            <person name="Sorensen S.J."/>
            <person name="Hansen L.H."/>
        </authorList>
    </citation>
    <scope>NUCLEOTIDE SEQUENCE</scope>
    <source>
        <plasmid evidence="2">pRGRH0732</plasmid>
    </source>
</reference>
<protein>
    <submittedName>
        <fullName evidence="2">Uncharacterized protein</fullName>
    </submittedName>
</protein>
<evidence type="ECO:0000256" key="1">
    <source>
        <dbReference type="SAM" id="MobiDB-lite"/>
    </source>
</evidence>
<reference evidence="2" key="1">
    <citation type="submission" date="2015-06" db="EMBL/GenBank/DDBJ databases">
        <authorList>
            <person name="Joergensen T."/>
        </authorList>
    </citation>
    <scope>NUCLEOTIDE SEQUENCE</scope>
    <source>
        <plasmid evidence="2">pRGRH0732</plasmid>
    </source>
</reference>